<dbReference type="KEGG" id="ntt:TAO_0283"/>
<dbReference type="Proteomes" id="UP000243679">
    <property type="component" value="Chromosome"/>
</dbReference>
<organism evidence="1 2">
    <name type="scientific">Candidatus Nitrosoglobus terrae</name>
    <dbReference type="NCBI Taxonomy" id="1630141"/>
    <lineage>
        <taxon>Bacteria</taxon>
        <taxon>Pseudomonadati</taxon>
        <taxon>Pseudomonadota</taxon>
        <taxon>Gammaproteobacteria</taxon>
        <taxon>Chromatiales</taxon>
        <taxon>Chromatiaceae</taxon>
        <taxon>Candidatus Nitrosoglobus</taxon>
    </lineage>
</organism>
<proteinExistence type="predicted"/>
<dbReference type="EMBL" id="AP014836">
    <property type="protein sequence ID" value="BAW79653.1"/>
    <property type="molecule type" value="Genomic_DNA"/>
</dbReference>
<dbReference type="Pfam" id="PF12276">
    <property type="entry name" value="DUF3617"/>
    <property type="match status" value="1"/>
</dbReference>
<dbReference type="AlphaFoldDB" id="A0A1Q2SKM0"/>
<name>A0A1Q2SKM0_9GAMM</name>
<keyword evidence="2" id="KW-1185">Reference proteome</keyword>
<reference evidence="1 2" key="1">
    <citation type="journal article" date="2017" name="ISME J.">
        <title>An acid-tolerant ammonia-oxidizing ?-proteobacterium from soil.</title>
        <authorList>
            <person name="Hayatsu M."/>
            <person name="Tago K."/>
            <person name="Uchiyama I."/>
            <person name="Toyoda A."/>
            <person name="Wang Y."/>
            <person name="Shimomura Y."/>
            <person name="Okubo T."/>
            <person name="Kurisu F."/>
            <person name="Hirono Y."/>
            <person name="Nonaka K."/>
            <person name="Akiyama H."/>
            <person name="Itoh T."/>
            <person name="Takami H."/>
        </authorList>
    </citation>
    <scope>NUCLEOTIDE SEQUENCE [LARGE SCALE GENOMIC DNA]</scope>
    <source>
        <strain evidence="1 2">TAO100</strain>
    </source>
</reference>
<sequence>MQPGNFDPQAFAKAESRNSCKIEHYQKEGKVVTFDIACTKPEAATSRGVFHLTGGADFTGTTHTTFNTTGRAITIDIDYTGKQVGICPYTPQKPAD</sequence>
<protein>
    <submittedName>
        <fullName evidence="1">Hypothetical conserved protein</fullName>
    </submittedName>
</protein>
<dbReference type="InterPro" id="IPR022061">
    <property type="entry name" value="DUF3617"/>
</dbReference>
<evidence type="ECO:0000313" key="1">
    <source>
        <dbReference type="EMBL" id="BAW79653.1"/>
    </source>
</evidence>
<gene>
    <name evidence="1" type="ORF">TAO_0283</name>
</gene>
<accession>A0A1Q2SKM0</accession>
<evidence type="ECO:0000313" key="2">
    <source>
        <dbReference type="Proteomes" id="UP000243679"/>
    </source>
</evidence>